<dbReference type="Pfam" id="PF13975">
    <property type="entry name" value="gag-asp_proteas"/>
    <property type="match status" value="1"/>
</dbReference>
<feature type="non-terminal residue" evidence="4">
    <location>
        <position position="1"/>
    </location>
</feature>
<dbReference type="GO" id="GO:0004190">
    <property type="term" value="F:aspartic-type endopeptidase activity"/>
    <property type="evidence" value="ECO:0007669"/>
    <property type="project" value="InterPro"/>
</dbReference>
<organism evidence="4 5">
    <name type="scientific">Aphanomyces euteiches</name>
    <dbReference type="NCBI Taxonomy" id="100861"/>
    <lineage>
        <taxon>Eukaryota</taxon>
        <taxon>Sar</taxon>
        <taxon>Stramenopiles</taxon>
        <taxon>Oomycota</taxon>
        <taxon>Saprolegniomycetes</taxon>
        <taxon>Saprolegniales</taxon>
        <taxon>Verrucalvaceae</taxon>
        <taxon>Aphanomyces</taxon>
    </lineage>
</organism>
<dbReference type="GO" id="GO:0006508">
    <property type="term" value="P:proteolysis"/>
    <property type="evidence" value="ECO:0007669"/>
    <property type="project" value="InterPro"/>
</dbReference>
<keyword evidence="1" id="KW-0378">Hydrolase</keyword>
<evidence type="ECO:0000313" key="5">
    <source>
        <dbReference type="Proteomes" id="UP000481153"/>
    </source>
</evidence>
<dbReference type="PROSITE" id="PS50175">
    <property type="entry name" value="ASP_PROT_RETROV"/>
    <property type="match status" value="1"/>
</dbReference>
<evidence type="ECO:0000313" key="4">
    <source>
        <dbReference type="EMBL" id="KAF0721024.1"/>
    </source>
</evidence>
<dbReference type="PROSITE" id="PS00141">
    <property type="entry name" value="ASP_PROTEASE"/>
    <property type="match status" value="1"/>
</dbReference>
<comment type="caution">
    <text evidence="4">The sequence shown here is derived from an EMBL/GenBank/DDBJ whole genome shotgun (WGS) entry which is preliminary data.</text>
</comment>
<protein>
    <recommendedName>
        <fullName evidence="3">Peptidase A2 domain-containing protein</fullName>
    </recommendedName>
</protein>
<feature type="compositionally biased region" description="Low complexity" evidence="2">
    <location>
        <begin position="29"/>
        <end position="40"/>
    </location>
</feature>
<dbReference type="EMBL" id="VJMJ01000549">
    <property type="protein sequence ID" value="KAF0721024.1"/>
    <property type="molecule type" value="Genomic_DNA"/>
</dbReference>
<feature type="region of interest" description="Disordered" evidence="2">
    <location>
        <begin position="339"/>
        <end position="396"/>
    </location>
</feature>
<feature type="region of interest" description="Disordered" evidence="2">
    <location>
        <begin position="1"/>
        <end position="176"/>
    </location>
</feature>
<dbReference type="Proteomes" id="UP000481153">
    <property type="component" value="Unassembled WGS sequence"/>
</dbReference>
<evidence type="ECO:0000256" key="2">
    <source>
        <dbReference type="SAM" id="MobiDB-lite"/>
    </source>
</evidence>
<dbReference type="InterPro" id="IPR021109">
    <property type="entry name" value="Peptidase_aspartic_dom_sf"/>
</dbReference>
<feature type="compositionally biased region" description="Polar residues" evidence="2">
    <location>
        <begin position="62"/>
        <end position="82"/>
    </location>
</feature>
<name>A0A6G0W2M7_9STRA</name>
<sequence length="614" mass="68161">RDKIPAEGSDPDLVKPPDPDKKFSSNLISQPLSQTSPLPSGNDPVTKTAETRTDSRADHQTTPDQACEPSAQSLDSPVQTPSKIIEPTTPRTEETPAPRGGSLMTNPGPTDHFRDPGHKNLVDAAPLESDDISIPPDLPPLEPIPEINTDDETDEGPQLESTPLQDKTRVPTKTFSEKSVTILPTQPDFKGHHAKSENDFPVVFTPAQIEAIVSGDFEGIIETSNIDVEDKMIPITAAEIESQIRKIKDRRKDPAHEDLATVIMKTLKRPLTKDEQIILETPDNLDCPDRWLQWFEQTLNTCEEARRANRNFTNSSYSRPEIVAATRCFNSRQVELAKFPSEGSKSTSSKAKGPDPDFSRHPDRPTTRIDDPDAVTDQIDRATRRKPAILSSPSRRTRKQPFVRFRPWADYFYARFGAFAPILLSDLKKTRLPGSLWRVKRWTTPARMKLISDSFSQTTFGSVNGPYNHHPEPPPSENNPATPIATTIENAAHNLFAELPSLLTQPSGRRTSKRYIRDNPSSAKDIFKSCPDQICFPDRLLCAIGSSNPVPTVTVSINGVPVEALIDTGASVSLISEQCWIRAGSPTLWQSKKNMVSVENRPLKTLGLRSFTIR</sequence>
<gene>
    <name evidence="4" type="ORF">Ae201684_019241</name>
</gene>
<feature type="compositionally biased region" description="Basic and acidic residues" evidence="2">
    <location>
        <begin position="49"/>
        <end position="61"/>
    </location>
</feature>
<feature type="non-terminal residue" evidence="4">
    <location>
        <position position="614"/>
    </location>
</feature>
<feature type="compositionally biased region" description="Basic and acidic residues" evidence="2">
    <location>
        <begin position="12"/>
        <end position="23"/>
    </location>
</feature>
<evidence type="ECO:0000259" key="3">
    <source>
        <dbReference type="PROSITE" id="PS50175"/>
    </source>
</evidence>
<feature type="compositionally biased region" description="Polar residues" evidence="2">
    <location>
        <begin position="159"/>
        <end position="176"/>
    </location>
</feature>
<dbReference type="VEuPathDB" id="FungiDB:AeMF1_020755"/>
<feature type="compositionally biased region" description="Basic and acidic residues" evidence="2">
    <location>
        <begin position="352"/>
        <end position="371"/>
    </location>
</feature>
<proteinExistence type="predicted"/>
<evidence type="ECO:0000256" key="1">
    <source>
        <dbReference type="ARBA" id="ARBA00022801"/>
    </source>
</evidence>
<feature type="compositionally biased region" description="Acidic residues" evidence="2">
    <location>
        <begin position="148"/>
        <end position="157"/>
    </location>
</feature>
<dbReference type="InterPro" id="IPR001995">
    <property type="entry name" value="Peptidase_A2_cat"/>
</dbReference>
<dbReference type="SUPFAM" id="SSF50630">
    <property type="entry name" value="Acid proteases"/>
    <property type="match status" value="1"/>
</dbReference>
<reference evidence="4 5" key="1">
    <citation type="submission" date="2019-07" db="EMBL/GenBank/DDBJ databases">
        <title>Genomics analysis of Aphanomyces spp. identifies a new class of oomycete effector associated with host adaptation.</title>
        <authorList>
            <person name="Gaulin E."/>
        </authorList>
    </citation>
    <scope>NUCLEOTIDE SEQUENCE [LARGE SCALE GENOMIC DNA]</scope>
    <source>
        <strain evidence="4 5">ATCC 201684</strain>
    </source>
</reference>
<dbReference type="AlphaFoldDB" id="A0A6G0W2M7"/>
<feature type="compositionally biased region" description="Basic and acidic residues" evidence="2">
    <location>
        <begin position="111"/>
        <end position="121"/>
    </location>
</feature>
<keyword evidence="5" id="KW-1185">Reference proteome</keyword>
<dbReference type="InterPro" id="IPR001969">
    <property type="entry name" value="Aspartic_peptidase_AS"/>
</dbReference>
<accession>A0A6G0W2M7</accession>
<dbReference type="Gene3D" id="2.40.70.10">
    <property type="entry name" value="Acid Proteases"/>
    <property type="match status" value="1"/>
</dbReference>
<feature type="domain" description="Peptidase A2" evidence="3">
    <location>
        <begin position="562"/>
        <end position="577"/>
    </location>
</feature>